<evidence type="ECO:0000256" key="1">
    <source>
        <dbReference type="ARBA" id="ARBA00001946"/>
    </source>
</evidence>
<dbReference type="CDD" id="cd18882">
    <property type="entry name" value="NUDIX_Hydrolase"/>
    <property type="match status" value="1"/>
</dbReference>
<dbReference type="InterPro" id="IPR020084">
    <property type="entry name" value="NUDIX_hydrolase_CS"/>
</dbReference>
<dbReference type="PROSITE" id="PS51462">
    <property type="entry name" value="NUDIX"/>
    <property type="match status" value="1"/>
</dbReference>
<dbReference type="InterPro" id="IPR015797">
    <property type="entry name" value="NUDIX_hydrolase-like_dom_sf"/>
</dbReference>
<accession>A0A317DEM5</accession>
<name>A0A317DEM5_9ACTN</name>
<dbReference type="Pfam" id="PF00293">
    <property type="entry name" value="NUDIX"/>
    <property type="match status" value="1"/>
</dbReference>
<dbReference type="PANTHER" id="PTHR43046">
    <property type="entry name" value="GDP-MANNOSE MANNOSYL HYDROLASE"/>
    <property type="match status" value="1"/>
</dbReference>
<comment type="cofactor">
    <cofactor evidence="1">
        <name>Mg(2+)</name>
        <dbReference type="ChEBI" id="CHEBI:18420"/>
    </cofactor>
</comment>
<gene>
    <name evidence="6" type="ORF">DKT68_06850</name>
</gene>
<dbReference type="AlphaFoldDB" id="A0A317DEM5"/>
<dbReference type="PRINTS" id="PR00502">
    <property type="entry name" value="NUDIXFAMILY"/>
</dbReference>
<dbReference type="EMBL" id="QGKR01000141">
    <property type="protein sequence ID" value="PWR11155.1"/>
    <property type="molecule type" value="Genomic_DNA"/>
</dbReference>
<reference evidence="6 7" key="1">
    <citation type="submission" date="2018-05" db="EMBL/GenBank/DDBJ databases">
        <title>Micromonospora atacamensis sp. nov., a novel actinobacteria isolated from high altitude Atacama Desert soil.</title>
        <authorList>
            <person name="Carro L."/>
            <person name="Golinska P."/>
            <person name="Klenk H.-P."/>
            <person name="Goodfellow M."/>
        </authorList>
    </citation>
    <scope>NUCLEOTIDE SEQUENCE [LARGE SCALE GENOMIC DNA]</scope>
    <source>
        <strain evidence="6 7">5R2A7</strain>
    </source>
</reference>
<comment type="caution">
    <text evidence="6">The sequence shown here is derived from an EMBL/GenBank/DDBJ whole genome shotgun (WGS) entry which is preliminary data.</text>
</comment>
<evidence type="ECO:0000313" key="7">
    <source>
        <dbReference type="Proteomes" id="UP000245410"/>
    </source>
</evidence>
<comment type="similarity">
    <text evidence="2 4">Belongs to the Nudix hydrolase family.</text>
</comment>
<evidence type="ECO:0000256" key="3">
    <source>
        <dbReference type="ARBA" id="ARBA00022801"/>
    </source>
</evidence>
<dbReference type="InterPro" id="IPR020476">
    <property type="entry name" value="Nudix_hydrolase"/>
</dbReference>
<dbReference type="SUPFAM" id="SSF55811">
    <property type="entry name" value="Nudix"/>
    <property type="match status" value="1"/>
</dbReference>
<dbReference type="PROSITE" id="PS00893">
    <property type="entry name" value="NUDIX_BOX"/>
    <property type="match status" value="1"/>
</dbReference>
<evidence type="ECO:0000259" key="5">
    <source>
        <dbReference type="PROSITE" id="PS51462"/>
    </source>
</evidence>
<proteinExistence type="inferred from homology"/>
<sequence>MATYEVALVLLVDSSEAVLLQHRDDQTSASPNQWSLPGGHVEPGETPEQAAHRELLEETGLMTGELRALWSGPRPYEAGFPHAVTVHVFCGRTDARQQDVVVGEGRAMVFVPRDEVLDRDLAVTTAAVLSLHLGGAGETHCSAADKARRS</sequence>
<keyword evidence="7" id="KW-1185">Reference proteome</keyword>
<dbReference type="GO" id="GO:0016787">
    <property type="term" value="F:hydrolase activity"/>
    <property type="evidence" value="ECO:0007669"/>
    <property type="project" value="UniProtKB-KW"/>
</dbReference>
<organism evidence="6 7">
    <name type="scientific">Micromonospora acroterricola</name>
    <dbReference type="NCBI Taxonomy" id="2202421"/>
    <lineage>
        <taxon>Bacteria</taxon>
        <taxon>Bacillati</taxon>
        <taxon>Actinomycetota</taxon>
        <taxon>Actinomycetes</taxon>
        <taxon>Micromonosporales</taxon>
        <taxon>Micromonosporaceae</taxon>
        <taxon>Micromonospora</taxon>
    </lineage>
</organism>
<evidence type="ECO:0000256" key="4">
    <source>
        <dbReference type="RuleBase" id="RU003476"/>
    </source>
</evidence>
<evidence type="ECO:0000256" key="2">
    <source>
        <dbReference type="ARBA" id="ARBA00005582"/>
    </source>
</evidence>
<dbReference type="InterPro" id="IPR000086">
    <property type="entry name" value="NUDIX_hydrolase_dom"/>
</dbReference>
<keyword evidence="3 4" id="KW-0378">Hydrolase</keyword>
<protein>
    <submittedName>
        <fullName evidence="6">NUDIX hydrolase</fullName>
    </submittedName>
</protein>
<dbReference type="PANTHER" id="PTHR43046:SF2">
    <property type="entry name" value="8-OXO-DGTP DIPHOSPHATASE-RELATED"/>
    <property type="match status" value="1"/>
</dbReference>
<evidence type="ECO:0000313" key="6">
    <source>
        <dbReference type="EMBL" id="PWR11155.1"/>
    </source>
</evidence>
<dbReference type="OrthoDB" id="161692at2"/>
<feature type="domain" description="Nudix hydrolase" evidence="5">
    <location>
        <begin position="2"/>
        <end position="134"/>
    </location>
</feature>
<dbReference type="Gene3D" id="3.90.79.10">
    <property type="entry name" value="Nucleoside Triphosphate Pyrophosphohydrolase"/>
    <property type="match status" value="1"/>
</dbReference>
<dbReference type="Proteomes" id="UP000245410">
    <property type="component" value="Unassembled WGS sequence"/>
</dbReference>